<organism evidence="2">
    <name type="scientific">Hexamita inflata</name>
    <dbReference type="NCBI Taxonomy" id="28002"/>
    <lineage>
        <taxon>Eukaryota</taxon>
        <taxon>Metamonada</taxon>
        <taxon>Diplomonadida</taxon>
        <taxon>Hexamitidae</taxon>
        <taxon>Hexamitinae</taxon>
        <taxon>Hexamita</taxon>
    </lineage>
</organism>
<feature type="coiled-coil region" evidence="1">
    <location>
        <begin position="51"/>
        <end position="110"/>
    </location>
</feature>
<name>A0AA86UU27_9EUKA</name>
<dbReference type="EMBL" id="CATOUU010001098">
    <property type="protein sequence ID" value="CAI9971800.1"/>
    <property type="molecule type" value="Genomic_DNA"/>
</dbReference>
<dbReference type="EMBL" id="CAXDID020000563">
    <property type="protein sequence ID" value="CAL6103160.1"/>
    <property type="molecule type" value="Genomic_DNA"/>
</dbReference>
<reference evidence="3 4" key="2">
    <citation type="submission" date="2024-07" db="EMBL/GenBank/DDBJ databases">
        <authorList>
            <person name="Akdeniz Z."/>
        </authorList>
    </citation>
    <scope>NUCLEOTIDE SEQUENCE [LARGE SCALE GENOMIC DNA]</scope>
</reference>
<evidence type="ECO:0000313" key="2">
    <source>
        <dbReference type="EMBL" id="CAI9971800.1"/>
    </source>
</evidence>
<sequence length="382" mass="45188">MMELGTNEDLLDCSDQIPIKSISNKSQRLPELFPHVKRVVSAEQIELRKSKILITQLMQELEQSKQSYEKQVRKISDQYSQLKSESASTISQLQKQQDDYLIEKRKIQRDQNSMIDAHIKDFNQLVSTIDQFRKENINLSNQQQENKLLLSEYQHLISDLEDTIVKEQKISKAAIKERDRLQTMIQEKEPELDQIDDEEIVERLANEKNLRKQNKEQDIIINQQKDFIMKLKDQLFQKDQIITELVETRTTLEQQNGQKTVQIQELNTHILKLKEQDNISWTSQLEVHSASLAVEVKQQKALVEKLQKDIRKYQYLENNKELIEKYQNEKNQLQLQLQQMHRINNELKNNKLQNETNDKMQKLTNLLSPERKAVLRGLSGFK</sequence>
<reference evidence="2" key="1">
    <citation type="submission" date="2023-06" db="EMBL/GenBank/DDBJ databases">
        <authorList>
            <person name="Kurt Z."/>
        </authorList>
    </citation>
    <scope>NUCLEOTIDE SEQUENCE</scope>
</reference>
<accession>A0AA86UU27</accession>
<proteinExistence type="predicted"/>
<evidence type="ECO:0000313" key="4">
    <source>
        <dbReference type="Proteomes" id="UP001642409"/>
    </source>
</evidence>
<comment type="caution">
    <text evidence="2">The sequence shown here is derived from an EMBL/GenBank/DDBJ whole genome shotgun (WGS) entry which is preliminary data.</text>
</comment>
<protein>
    <submittedName>
        <fullName evidence="3">Hypothetical_protein</fullName>
    </submittedName>
</protein>
<keyword evidence="4" id="KW-1185">Reference proteome</keyword>
<evidence type="ECO:0000313" key="3">
    <source>
        <dbReference type="EMBL" id="CAL6103160.1"/>
    </source>
</evidence>
<dbReference type="AlphaFoldDB" id="A0AA86UU27"/>
<keyword evidence="1" id="KW-0175">Coiled coil</keyword>
<feature type="coiled-coil region" evidence="1">
    <location>
        <begin position="296"/>
        <end position="350"/>
    </location>
</feature>
<dbReference type="Proteomes" id="UP001642409">
    <property type="component" value="Unassembled WGS sequence"/>
</dbReference>
<evidence type="ECO:0000256" key="1">
    <source>
        <dbReference type="SAM" id="Coils"/>
    </source>
</evidence>
<gene>
    <name evidence="2" type="ORF">HINF_LOCUS59445</name>
    <name evidence="3" type="ORF">HINF_LOCUS72011</name>
</gene>